<dbReference type="STRING" id="400055.SAMN04490243_0711"/>
<feature type="domain" description="Stress-response A/B barrel" evidence="2">
    <location>
        <begin position="61"/>
        <end position="157"/>
    </location>
</feature>
<dbReference type="PROSITE" id="PS51502">
    <property type="entry name" value="S_R_A_B_BARREL"/>
    <property type="match status" value="1"/>
</dbReference>
<dbReference type="SMART" id="SM00886">
    <property type="entry name" value="Dabb"/>
    <property type="match status" value="1"/>
</dbReference>
<evidence type="ECO:0000256" key="1">
    <source>
        <dbReference type="SAM" id="SignalP"/>
    </source>
</evidence>
<dbReference type="InterPro" id="IPR011008">
    <property type="entry name" value="Dimeric_a/b-barrel"/>
</dbReference>
<dbReference type="InterPro" id="IPR013097">
    <property type="entry name" value="Dabb"/>
</dbReference>
<dbReference type="EMBL" id="FOYQ01000001">
    <property type="protein sequence ID" value="SFR33660.1"/>
    <property type="molecule type" value="Genomic_DNA"/>
</dbReference>
<protein>
    <submittedName>
        <fullName evidence="3">Stress responsive A/B Barrel Domain</fullName>
    </submittedName>
</protein>
<dbReference type="Pfam" id="PF07876">
    <property type="entry name" value="Dabb"/>
    <property type="match status" value="1"/>
</dbReference>
<organism evidence="3 4">
    <name type="scientific">Robiginitalea myxolifaciens</name>
    <dbReference type="NCBI Taxonomy" id="400055"/>
    <lineage>
        <taxon>Bacteria</taxon>
        <taxon>Pseudomonadati</taxon>
        <taxon>Bacteroidota</taxon>
        <taxon>Flavobacteriia</taxon>
        <taxon>Flavobacteriales</taxon>
        <taxon>Flavobacteriaceae</taxon>
        <taxon>Robiginitalea</taxon>
    </lineage>
</organism>
<evidence type="ECO:0000259" key="2">
    <source>
        <dbReference type="PROSITE" id="PS51502"/>
    </source>
</evidence>
<dbReference type="Proteomes" id="UP000199534">
    <property type="component" value="Unassembled WGS sequence"/>
</dbReference>
<evidence type="ECO:0000313" key="4">
    <source>
        <dbReference type="Proteomes" id="UP000199534"/>
    </source>
</evidence>
<sequence length="162" mass="18141">MKSIFLKGVFALVLAGSLFSCKDNKTETTTSPEDATAETAALTNETEQQTQDAMKTFDSNFAHVVYFWLHNPDKEDDRQAFEAALTKFLSRSGYAKTHFIGTPPVATRGVVDGSFTYNLIVTFESAEAQQAYQDDQPHLDFIEEAQHLWEKVVVYDAMGIDK</sequence>
<feature type="chain" id="PRO_5011745423" evidence="1">
    <location>
        <begin position="23"/>
        <end position="162"/>
    </location>
</feature>
<dbReference type="RefSeq" id="WP_317040335.1">
    <property type="nucleotide sequence ID" value="NZ_FOYQ01000001.1"/>
</dbReference>
<dbReference type="SUPFAM" id="SSF54909">
    <property type="entry name" value="Dimeric alpha+beta barrel"/>
    <property type="match status" value="1"/>
</dbReference>
<feature type="signal peptide" evidence="1">
    <location>
        <begin position="1"/>
        <end position="22"/>
    </location>
</feature>
<dbReference type="AlphaFoldDB" id="A0A1I6FUP7"/>
<reference evidence="3 4" key="1">
    <citation type="submission" date="2016-10" db="EMBL/GenBank/DDBJ databases">
        <authorList>
            <person name="de Groot N.N."/>
        </authorList>
    </citation>
    <scope>NUCLEOTIDE SEQUENCE [LARGE SCALE GENOMIC DNA]</scope>
    <source>
        <strain evidence="3 4">DSM 21019</strain>
    </source>
</reference>
<keyword evidence="4" id="KW-1185">Reference proteome</keyword>
<keyword evidence="1" id="KW-0732">Signal</keyword>
<evidence type="ECO:0000313" key="3">
    <source>
        <dbReference type="EMBL" id="SFR33660.1"/>
    </source>
</evidence>
<name>A0A1I6FUP7_9FLAO</name>
<gene>
    <name evidence="3" type="ORF">SAMN04490243_0711</name>
</gene>
<dbReference type="Gene3D" id="3.30.70.100">
    <property type="match status" value="1"/>
</dbReference>
<dbReference type="PROSITE" id="PS51257">
    <property type="entry name" value="PROKAR_LIPOPROTEIN"/>
    <property type="match status" value="1"/>
</dbReference>
<proteinExistence type="predicted"/>
<accession>A0A1I6FUP7</accession>